<gene>
    <name evidence="1" type="ORF">HanXRQr2_Chr13g0610561</name>
</gene>
<dbReference type="AlphaFoldDB" id="A0A9K3HCH5"/>
<evidence type="ECO:0000313" key="2">
    <source>
        <dbReference type="Proteomes" id="UP000215914"/>
    </source>
</evidence>
<dbReference type="EMBL" id="MNCJ02000328">
    <property type="protein sequence ID" value="KAF5775300.1"/>
    <property type="molecule type" value="Genomic_DNA"/>
</dbReference>
<accession>A0A9K3HCH5</accession>
<dbReference type="Proteomes" id="UP000215914">
    <property type="component" value="Unassembled WGS sequence"/>
</dbReference>
<keyword evidence="2" id="KW-1185">Reference proteome</keyword>
<proteinExistence type="predicted"/>
<protein>
    <submittedName>
        <fullName evidence="1">Uncharacterized protein</fullName>
    </submittedName>
</protein>
<evidence type="ECO:0000313" key="1">
    <source>
        <dbReference type="EMBL" id="KAF5775300.1"/>
    </source>
</evidence>
<dbReference type="Gramene" id="mRNA:HanXRQr2_Chr13g0610561">
    <property type="protein sequence ID" value="mRNA:HanXRQr2_Chr13g0610561"/>
    <property type="gene ID" value="HanXRQr2_Chr13g0610561"/>
</dbReference>
<sequence>MRSKLGILHGSKQGQVFGRNEKEFNGNFIPIDRMVEDIKANTFLWIRSRSKYEDLISERWRDFNMRDIIM</sequence>
<organism evidence="1 2">
    <name type="scientific">Helianthus annuus</name>
    <name type="common">Common sunflower</name>
    <dbReference type="NCBI Taxonomy" id="4232"/>
    <lineage>
        <taxon>Eukaryota</taxon>
        <taxon>Viridiplantae</taxon>
        <taxon>Streptophyta</taxon>
        <taxon>Embryophyta</taxon>
        <taxon>Tracheophyta</taxon>
        <taxon>Spermatophyta</taxon>
        <taxon>Magnoliopsida</taxon>
        <taxon>eudicotyledons</taxon>
        <taxon>Gunneridae</taxon>
        <taxon>Pentapetalae</taxon>
        <taxon>asterids</taxon>
        <taxon>campanulids</taxon>
        <taxon>Asterales</taxon>
        <taxon>Asteraceae</taxon>
        <taxon>Asteroideae</taxon>
        <taxon>Heliantheae alliance</taxon>
        <taxon>Heliantheae</taxon>
        <taxon>Helianthus</taxon>
    </lineage>
</organism>
<reference evidence="1" key="2">
    <citation type="submission" date="2020-06" db="EMBL/GenBank/DDBJ databases">
        <title>Helianthus annuus Genome sequencing and assembly Release 2.</title>
        <authorList>
            <person name="Gouzy J."/>
            <person name="Langlade N."/>
            <person name="Munos S."/>
        </authorList>
    </citation>
    <scope>NUCLEOTIDE SEQUENCE</scope>
    <source>
        <tissue evidence="1">Leaves</tissue>
    </source>
</reference>
<reference evidence="1" key="1">
    <citation type="journal article" date="2017" name="Nature">
        <title>The sunflower genome provides insights into oil metabolism, flowering and Asterid evolution.</title>
        <authorList>
            <person name="Badouin H."/>
            <person name="Gouzy J."/>
            <person name="Grassa C.J."/>
            <person name="Murat F."/>
            <person name="Staton S.E."/>
            <person name="Cottret L."/>
            <person name="Lelandais-Briere C."/>
            <person name="Owens G.L."/>
            <person name="Carrere S."/>
            <person name="Mayjonade B."/>
            <person name="Legrand L."/>
            <person name="Gill N."/>
            <person name="Kane N.C."/>
            <person name="Bowers J.E."/>
            <person name="Hubner S."/>
            <person name="Bellec A."/>
            <person name="Berard A."/>
            <person name="Berges H."/>
            <person name="Blanchet N."/>
            <person name="Boniface M.C."/>
            <person name="Brunel D."/>
            <person name="Catrice O."/>
            <person name="Chaidir N."/>
            <person name="Claudel C."/>
            <person name="Donnadieu C."/>
            <person name="Faraut T."/>
            <person name="Fievet G."/>
            <person name="Helmstetter N."/>
            <person name="King M."/>
            <person name="Knapp S.J."/>
            <person name="Lai Z."/>
            <person name="Le Paslier M.C."/>
            <person name="Lippi Y."/>
            <person name="Lorenzon L."/>
            <person name="Mandel J.R."/>
            <person name="Marage G."/>
            <person name="Marchand G."/>
            <person name="Marquand E."/>
            <person name="Bret-Mestries E."/>
            <person name="Morien E."/>
            <person name="Nambeesan S."/>
            <person name="Nguyen T."/>
            <person name="Pegot-Espagnet P."/>
            <person name="Pouilly N."/>
            <person name="Raftis F."/>
            <person name="Sallet E."/>
            <person name="Schiex T."/>
            <person name="Thomas J."/>
            <person name="Vandecasteele C."/>
            <person name="Vares D."/>
            <person name="Vear F."/>
            <person name="Vautrin S."/>
            <person name="Crespi M."/>
            <person name="Mangin B."/>
            <person name="Burke J.M."/>
            <person name="Salse J."/>
            <person name="Munos S."/>
            <person name="Vincourt P."/>
            <person name="Rieseberg L.H."/>
            <person name="Langlade N.B."/>
        </authorList>
    </citation>
    <scope>NUCLEOTIDE SEQUENCE</scope>
    <source>
        <tissue evidence="1">Leaves</tissue>
    </source>
</reference>
<comment type="caution">
    <text evidence="1">The sequence shown here is derived from an EMBL/GenBank/DDBJ whole genome shotgun (WGS) entry which is preliminary data.</text>
</comment>
<name>A0A9K3HCH5_HELAN</name>